<gene>
    <name evidence="2" type="ORF">L486_03742</name>
</gene>
<keyword evidence="1" id="KW-0472">Membrane</keyword>
<evidence type="ECO:0000313" key="3">
    <source>
        <dbReference type="Proteomes" id="UP000092583"/>
    </source>
</evidence>
<reference evidence="3" key="2">
    <citation type="submission" date="2013-12" db="EMBL/GenBank/DDBJ databases">
        <title>Evolution of pathogenesis and genome organization in the Tremellales.</title>
        <authorList>
            <person name="Cuomo C."/>
            <person name="Litvintseva A."/>
            <person name="Heitman J."/>
            <person name="Chen Y."/>
            <person name="Sun S."/>
            <person name="Springer D."/>
            <person name="Dromer F."/>
            <person name="Young S."/>
            <person name="Zeng Q."/>
            <person name="Chapman S."/>
            <person name="Gujja S."/>
            <person name="Saif S."/>
            <person name="Birren B."/>
        </authorList>
    </citation>
    <scope>NUCLEOTIDE SEQUENCE [LARGE SCALE GENOMIC DNA]</scope>
    <source>
        <strain evidence="3">CBS 10435</strain>
    </source>
</reference>
<keyword evidence="1" id="KW-1133">Transmembrane helix</keyword>
<dbReference type="AlphaFoldDB" id="A0A1B9IUM5"/>
<dbReference type="OrthoDB" id="5580261at2759"/>
<evidence type="ECO:0000256" key="1">
    <source>
        <dbReference type="SAM" id="Phobius"/>
    </source>
</evidence>
<name>A0A1B9IUM5_9TREE</name>
<evidence type="ECO:0000313" key="2">
    <source>
        <dbReference type="EMBL" id="OCF59239.1"/>
    </source>
</evidence>
<sequence length="246" mass="27626">MITSIRTSIRQRSNRLSSQYRSPSSLGLTPIWMKFFIPRSKKFYTTSPSRPVSSKSPLIQRYAPSLHSLSVKTGVPLPSLVLSFMVLHEITAILPIFLIYWIFSTLGVGLGMVRWIMDVGHLDVDDSTSTQELGEDRSVIKRWIRDWYVEGENRIGKIGKRYGIFGYTKVDKDKNNEDQDGIAQEVKVVDARSGSGAASKVADAIAAYVVVKALLPLRIAASLGLSPTFARYTLVPLQNVFKRFRR</sequence>
<keyword evidence="3" id="KW-1185">Reference proteome</keyword>
<organism evidence="2 3">
    <name type="scientific">Kwoniella mangroviensis CBS 10435</name>
    <dbReference type="NCBI Taxonomy" id="1331196"/>
    <lineage>
        <taxon>Eukaryota</taxon>
        <taxon>Fungi</taxon>
        <taxon>Dikarya</taxon>
        <taxon>Basidiomycota</taxon>
        <taxon>Agaricomycotina</taxon>
        <taxon>Tremellomycetes</taxon>
        <taxon>Tremellales</taxon>
        <taxon>Cryptococcaceae</taxon>
        <taxon>Kwoniella</taxon>
    </lineage>
</organism>
<accession>A0A1B9IUM5</accession>
<proteinExistence type="predicted"/>
<protein>
    <submittedName>
        <fullName evidence="2">Uncharacterized protein</fullName>
    </submittedName>
</protein>
<dbReference type="Pfam" id="PF10306">
    <property type="entry name" value="FLILHELTA"/>
    <property type="match status" value="1"/>
</dbReference>
<dbReference type="InterPro" id="IPR018811">
    <property type="entry name" value="MRX11"/>
</dbReference>
<feature type="transmembrane region" description="Helical" evidence="1">
    <location>
        <begin position="80"/>
        <end position="103"/>
    </location>
</feature>
<keyword evidence="1" id="KW-0812">Transmembrane</keyword>
<dbReference type="EMBL" id="KI669461">
    <property type="protein sequence ID" value="OCF59239.1"/>
    <property type="molecule type" value="Genomic_DNA"/>
</dbReference>
<reference evidence="2 3" key="1">
    <citation type="submission" date="2013-07" db="EMBL/GenBank/DDBJ databases">
        <title>The Genome Sequence of Kwoniella mangroviensis CBS10435.</title>
        <authorList>
            <consortium name="The Broad Institute Genome Sequencing Platform"/>
            <person name="Cuomo C."/>
            <person name="Litvintseva A."/>
            <person name="Chen Y."/>
            <person name="Heitman J."/>
            <person name="Sun S."/>
            <person name="Springer D."/>
            <person name="Dromer F."/>
            <person name="Young S.K."/>
            <person name="Zeng Q."/>
            <person name="Gargeya S."/>
            <person name="Fitzgerald M."/>
            <person name="Abouelleil A."/>
            <person name="Alvarado L."/>
            <person name="Berlin A.M."/>
            <person name="Chapman S.B."/>
            <person name="Dewar J."/>
            <person name="Goldberg J."/>
            <person name="Griggs A."/>
            <person name="Gujja S."/>
            <person name="Hansen M."/>
            <person name="Howarth C."/>
            <person name="Imamovic A."/>
            <person name="Larimer J."/>
            <person name="McCowan C."/>
            <person name="Murphy C."/>
            <person name="Pearson M."/>
            <person name="Priest M."/>
            <person name="Roberts A."/>
            <person name="Saif S."/>
            <person name="Shea T."/>
            <person name="Sykes S."/>
            <person name="Wortman J."/>
            <person name="Nusbaum C."/>
            <person name="Birren B."/>
        </authorList>
    </citation>
    <scope>NUCLEOTIDE SEQUENCE [LARGE SCALE GENOMIC DNA]</scope>
    <source>
        <strain evidence="2 3">CBS 10435</strain>
    </source>
</reference>
<dbReference type="PANTHER" id="PTHR28002">
    <property type="entry name" value="MIOREX COMPLEX COMPONENT 11"/>
    <property type="match status" value="1"/>
</dbReference>
<dbReference type="GO" id="GO:0005739">
    <property type="term" value="C:mitochondrion"/>
    <property type="evidence" value="ECO:0007669"/>
    <property type="project" value="TreeGrafter"/>
</dbReference>
<dbReference type="Proteomes" id="UP000092583">
    <property type="component" value="Unassembled WGS sequence"/>
</dbReference>
<dbReference type="PANTHER" id="PTHR28002:SF1">
    <property type="entry name" value="MIOREX COMPLEX COMPONENT 11"/>
    <property type="match status" value="1"/>
</dbReference>
<dbReference type="STRING" id="1331196.A0A1B9IUM5"/>